<evidence type="ECO:0000259" key="5">
    <source>
        <dbReference type="Pfam" id="PF02974"/>
    </source>
</evidence>
<evidence type="ECO:0000313" key="7">
    <source>
        <dbReference type="Proteomes" id="UP000244682"/>
    </source>
</evidence>
<reference evidence="6 7" key="1">
    <citation type="submission" date="2018-04" db="EMBL/GenBank/DDBJ databases">
        <title>Whole genome sequencing of Morganella morganii AR_0133.</title>
        <authorList>
            <person name="Conlan S."/>
            <person name="Thomas P.J."/>
            <person name="Mullikin J."/>
            <person name="Frank K.M."/>
            <person name="Segre J.A."/>
        </authorList>
    </citation>
    <scope>NUCLEOTIDE SEQUENCE [LARGE SCALE GENOMIC DNA]</scope>
    <source>
        <strain evidence="6 7">AR_0133</strain>
    </source>
</reference>
<proteinExistence type="inferred from homology"/>
<dbReference type="Pfam" id="PF02974">
    <property type="entry name" value="Inh"/>
    <property type="match status" value="1"/>
</dbReference>
<protein>
    <recommendedName>
        <fullName evidence="5">Alkaline proteinase inhibitor/ Outer membrane lipoprotein Omp19 domain-containing protein</fullName>
    </recommendedName>
</protein>
<evidence type="ECO:0000256" key="2">
    <source>
        <dbReference type="ARBA" id="ARBA00022608"/>
    </source>
</evidence>
<evidence type="ECO:0000256" key="3">
    <source>
        <dbReference type="ARBA" id="ARBA00022729"/>
    </source>
</evidence>
<name>A0AAU8ZI34_MORMO</name>
<keyword evidence="4" id="KW-0481">Metalloenzyme inhibitor</keyword>
<keyword evidence="3" id="KW-0732">Signal</keyword>
<gene>
    <name evidence="6" type="ORF">AM380_02390</name>
</gene>
<evidence type="ECO:0000313" key="6">
    <source>
        <dbReference type="EMBL" id="AWC92575.1"/>
    </source>
</evidence>
<dbReference type="Proteomes" id="UP000244682">
    <property type="component" value="Chromosome"/>
</dbReference>
<evidence type="ECO:0000256" key="4">
    <source>
        <dbReference type="ARBA" id="ARBA00023215"/>
    </source>
</evidence>
<organism evidence="6 7">
    <name type="scientific">Morganella morganii</name>
    <name type="common">Proteus morganii</name>
    <dbReference type="NCBI Taxonomy" id="582"/>
    <lineage>
        <taxon>Bacteria</taxon>
        <taxon>Pseudomonadati</taxon>
        <taxon>Pseudomonadota</taxon>
        <taxon>Gammaproteobacteria</taxon>
        <taxon>Enterobacterales</taxon>
        <taxon>Morganellaceae</taxon>
        <taxon>Morganella</taxon>
    </lineage>
</organism>
<dbReference type="InterPro" id="IPR016085">
    <property type="entry name" value="Protease_inh_B-barrel_dom"/>
</dbReference>
<evidence type="ECO:0000256" key="1">
    <source>
        <dbReference type="ARBA" id="ARBA00006813"/>
    </source>
</evidence>
<sequence>MFTLTLSFNAAGGRGRCGVRSIQEFTMQISRLLLFSLLLSGQSAAISQKIPAAEDLQGHWQFTEDGQTLPVELTAVPDSAADGFQLHFTAQPQITAWRPAPDGIAFLTADGTTRYFFSAEAPGRYRTEIWHDNGARLLKE</sequence>
<dbReference type="Gene3D" id="2.40.128.10">
    <property type="match status" value="1"/>
</dbReference>
<dbReference type="SUPFAM" id="SSF50882">
    <property type="entry name" value="beta-Barrel protease inhibitors"/>
    <property type="match status" value="1"/>
</dbReference>
<dbReference type="GO" id="GO:0004866">
    <property type="term" value="F:endopeptidase inhibitor activity"/>
    <property type="evidence" value="ECO:0007669"/>
    <property type="project" value="InterPro"/>
</dbReference>
<dbReference type="InterPro" id="IPR021140">
    <property type="entry name" value="Inh/Omp19"/>
</dbReference>
<keyword evidence="2" id="KW-0646">Protease inhibitor</keyword>
<dbReference type="AlphaFoldDB" id="A0AAU8ZI34"/>
<keyword evidence="2" id="KW-0483">Metalloprotease inhibitor</keyword>
<dbReference type="EMBL" id="CP028956">
    <property type="protein sequence ID" value="AWC92575.1"/>
    <property type="molecule type" value="Genomic_DNA"/>
</dbReference>
<comment type="similarity">
    <text evidence="1">Belongs to the protease inhibitor I38 family.</text>
</comment>
<feature type="domain" description="Alkaline proteinase inhibitor/ Outer membrane lipoprotein Omp19" evidence="5">
    <location>
        <begin position="51"/>
        <end position="137"/>
    </location>
</feature>
<accession>A0AAU8ZI34</accession>